<feature type="domain" description="F-box" evidence="1">
    <location>
        <begin position="14"/>
        <end position="67"/>
    </location>
</feature>
<dbReference type="Gene3D" id="3.80.10.10">
    <property type="entry name" value="Ribonuclease Inhibitor"/>
    <property type="match status" value="1"/>
</dbReference>
<reference evidence="3" key="1">
    <citation type="journal article" date="2017" name="Nat. Ecol. Evol.">
        <title>Genome expansion and lineage-specific genetic innovations in the forest pathogenic fungi Armillaria.</title>
        <authorList>
            <person name="Sipos G."/>
            <person name="Prasanna A.N."/>
            <person name="Walter M.C."/>
            <person name="O'Connor E."/>
            <person name="Balint B."/>
            <person name="Krizsan K."/>
            <person name="Kiss B."/>
            <person name="Hess J."/>
            <person name="Varga T."/>
            <person name="Slot J."/>
            <person name="Riley R."/>
            <person name="Boka B."/>
            <person name="Rigling D."/>
            <person name="Barry K."/>
            <person name="Lee J."/>
            <person name="Mihaltcheva S."/>
            <person name="LaButti K."/>
            <person name="Lipzen A."/>
            <person name="Waldron R."/>
            <person name="Moloney N.M."/>
            <person name="Sperisen C."/>
            <person name="Kredics L."/>
            <person name="Vagvoelgyi C."/>
            <person name="Patrignani A."/>
            <person name="Fitzpatrick D."/>
            <person name="Nagy I."/>
            <person name="Doyle S."/>
            <person name="Anderson J.B."/>
            <person name="Grigoriev I.V."/>
            <person name="Gueldener U."/>
            <person name="Muensterkoetter M."/>
            <person name="Nagy L.G."/>
        </authorList>
    </citation>
    <scope>NUCLEOTIDE SEQUENCE [LARGE SCALE GENOMIC DNA]</scope>
    <source>
        <strain evidence="3">28-4</strain>
    </source>
</reference>
<protein>
    <recommendedName>
        <fullName evidence="1">F-box domain-containing protein</fullName>
    </recommendedName>
</protein>
<evidence type="ECO:0000259" key="1">
    <source>
        <dbReference type="Pfam" id="PF12937"/>
    </source>
</evidence>
<dbReference type="AlphaFoldDB" id="A0A2H3B3L5"/>
<sequence length="609" mass="68560">MSDGDQEAPNSSGIHSLPNEMLLKIFKTTSNLPLSPPSSRPHLLTLCGVSRHWRSLCLDDPEFWTIIDIPFHQARVQDPVEWASVRLERSKACLFDVVLKLSSTQDATTGESTRQVVQLVANHVGRLRRLSVSAPSLSYGDLEIFLYDYKTFASELTTNGRYNLFMHGVPRLSHQRLLGTNPLCPITHLSSLDMYRVSMTPSTCKALFSECPALKTLVLRGVWPLDESTRIDTLPEIEALSLISLAFGQIRSHTANISVLSMLSCPNLEFLEFRGPATGIPPSFVSGLVKLHTLRFTECSILVSSRSGRLMDFSALHTLPAVAHVQFYHSACEDILPIGDPQHHPSRRRLSIGSRAMALRSAETSRNADRDPLGIRRSPPLERAKASSVIWPNLQSVVLDSIRAKDVLWLCDLVRDRQGSVKKIKLSHSAKRHLTGSLMMQGEDPNVEFLLASTSLWKRRPEPGHTGVDKWMANHVQIREIESEDLSGYLPHTSVTLEASFLAIKLGVVYATSPCKSGRNPRIQKFSFLSTDQRRLRDSQCSVRHSSFGVRKYHGRFTITSWTETYIGEFRMDTSMPINNIRSTLWLRKDNEYGMELKKHGKRQAERLM</sequence>
<dbReference type="Pfam" id="PF12937">
    <property type="entry name" value="F-box-like"/>
    <property type="match status" value="1"/>
</dbReference>
<keyword evidence="3" id="KW-1185">Reference proteome</keyword>
<organism evidence="2 3">
    <name type="scientific">Armillaria solidipes</name>
    <dbReference type="NCBI Taxonomy" id="1076256"/>
    <lineage>
        <taxon>Eukaryota</taxon>
        <taxon>Fungi</taxon>
        <taxon>Dikarya</taxon>
        <taxon>Basidiomycota</taxon>
        <taxon>Agaricomycotina</taxon>
        <taxon>Agaricomycetes</taxon>
        <taxon>Agaricomycetidae</taxon>
        <taxon>Agaricales</taxon>
        <taxon>Marasmiineae</taxon>
        <taxon>Physalacriaceae</taxon>
        <taxon>Armillaria</taxon>
    </lineage>
</organism>
<dbReference type="InterPro" id="IPR032675">
    <property type="entry name" value="LRR_dom_sf"/>
</dbReference>
<dbReference type="Proteomes" id="UP000218334">
    <property type="component" value="Unassembled WGS sequence"/>
</dbReference>
<gene>
    <name evidence="2" type="ORF">ARMSODRAFT_1009274</name>
</gene>
<dbReference type="Gene3D" id="1.20.1280.50">
    <property type="match status" value="1"/>
</dbReference>
<dbReference type="InterPro" id="IPR001810">
    <property type="entry name" value="F-box_dom"/>
</dbReference>
<accession>A0A2H3B3L5</accession>
<dbReference type="InterPro" id="IPR036047">
    <property type="entry name" value="F-box-like_dom_sf"/>
</dbReference>
<evidence type="ECO:0000313" key="2">
    <source>
        <dbReference type="EMBL" id="PBK60588.1"/>
    </source>
</evidence>
<dbReference type="SUPFAM" id="SSF52047">
    <property type="entry name" value="RNI-like"/>
    <property type="match status" value="1"/>
</dbReference>
<evidence type="ECO:0000313" key="3">
    <source>
        <dbReference type="Proteomes" id="UP000218334"/>
    </source>
</evidence>
<dbReference type="SUPFAM" id="SSF81383">
    <property type="entry name" value="F-box domain"/>
    <property type="match status" value="1"/>
</dbReference>
<dbReference type="EMBL" id="KZ293485">
    <property type="protein sequence ID" value="PBK60588.1"/>
    <property type="molecule type" value="Genomic_DNA"/>
</dbReference>
<name>A0A2H3B3L5_9AGAR</name>
<proteinExistence type="predicted"/>